<organism evidence="4 5">
    <name type="scientific">Roseisolibacter agri</name>
    <dbReference type="NCBI Taxonomy" id="2014610"/>
    <lineage>
        <taxon>Bacteria</taxon>
        <taxon>Pseudomonadati</taxon>
        <taxon>Gemmatimonadota</taxon>
        <taxon>Gemmatimonadia</taxon>
        <taxon>Gemmatimonadales</taxon>
        <taxon>Gemmatimonadaceae</taxon>
        <taxon>Roseisolibacter</taxon>
    </lineage>
</organism>
<feature type="chain" id="PRO_5041420306" description="DUF4015 domain-containing protein" evidence="2">
    <location>
        <begin position="25"/>
        <end position="418"/>
    </location>
</feature>
<accession>A0AA37V1T6</accession>
<keyword evidence="5" id="KW-1185">Reference proteome</keyword>
<protein>
    <recommendedName>
        <fullName evidence="3">DUF4015 domain-containing protein</fullName>
    </recommendedName>
</protein>
<dbReference type="Proteomes" id="UP001161325">
    <property type="component" value="Unassembled WGS sequence"/>
</dbReference>
<dbReference type="InterPro" id="IPR017853">
    <property type="entry name" value="GH"/>
</dbReference>
<feature type="region of interest" description="Disordered" evidence="1">
    <location>
        <begin position="27"/>
        <end position="73"/>
    </location>
</feature>
<reference evidence="4" key="1">
    <citation type="submission" date="2022-08" db="EMBL/GenBank/DDBJ databases">
        <title>Draft genome sequencing of Roseisolibacter agri AW1220.</title>
        <authorList>
            <person name="Tobiishi Y."/>
            <person name="Tonouchi A."/>
        </authorList>
    </citation>
    <scope>NUCLEOTIDE SEQUENCE</scope>
    <source>
        <strain evidence="4">AW1220</strain>
    </source>
</reference>
<dbReference type="SUPFAM" id="SSF51445">
    <property type="entry name" value="(Trans)glycosidases"/>
    <property type="match status" value="1"/>
</dbReference>
<evidence type="ECO:0000256" key="2">
    <source>
        <dbReference type="SAM" id="SignalP"/>
    </source>
</evidence>
<evidence type="ECO:0000259" key="3">
    <source>
        <dbReference type="Pfam" id="PF13200"/>
    </source>
</evidence>
<dbReference type="Pfam" id="PF13200">
    <property type="entry name" value="DUF4015"/>
    <property type="match status" value="1"/>
</dbReference>
<evidence type="ECO:0000313" key="5">
    <source>
        <dbReference type="Proteomes" id="UP001161325"/>
    </source>
</evidence>
<feature type="domain" description="DUF4015" evidence="3">
    <location>
        <begin position="85"/>
        <end position="396"/>
    </location>
</feature>
<dbReference type="AlphaFoldDB" id="A0AA37V1T6"/>
<sequence length="418" mass="45581">MPTRRVRVRHALATLLAIATTATAACDSHRAEAGPQPAAAPAPQPGPAGATAKDGQAPDTTQGPSGPGAAVADSLARAASPAIRALYVNRFAAQSARRMRELVALADSTEVNALVIDLKDEFGLNYRSANPAFAQNAGEMAKLRDVRALTDTLRAHGILPIARLVVFKDSVTARVHPQWTIRRPDGSIWRDHKGLAWVDPHQRELWDYNIGVAEELARLGFGEIQFDYIRFPEPYASLPRQVFPGDKGQSKPDAIREFLQTANARLDKLGVRTTADIFGLVTTVGGPLEVAQHWERLSPVTDVLLPMVYPSHYPPGSLGVARPNAEPYQIVFRAIKRARERDAALGITGRENVRPYLQAFSLGKPDYGAEEVRQQKQAVYDAGYDGWVLWHPGSKYAPFEAALEKGPLASRKRTAAAR</sequence>
<evidence type="ECO:0000313" key="4">
    <source>
        <dbReference type="EMBL" id="GLC24267.1"/>
    </source>
</evidence>
<dbReference type="EMBL" id="BRXS01000001">
    <property type="protein sequence ID" value="GLC24267.1"/>
    <property type="molecule type" value="Genomic_DNA"/>
</dbReference>
<proteinExistence type="predicted"/>
<dbReference type="RefSeq" id="WP_284348715.1">
    <property type="nucleotide sequence ID" value="NZ_BRXS01000001.1"/>
</dbReference>
<gene>
    <name evidence="4" type="ORF">rosag_07800</name>
</gene>
<dbReference type="PROSITE" id="PS51257">
    <property type="entry name" value="PROKAR_LIPOPROTEIN"/>
    <property type="match status" value="1"/>
</dbReference>
<evidence type="ECO:0000256" key="1">
    <source>
        <dbReference type="SAM" id="MobiDB-lite"/>
    </source>
</evidence>
<feature type="signal peptide" evidence="2">
    <location>
        <begin position="1"/>
        <end position="24"/>
    </location>
</feature>
<name>A0AA37V1T6_9BACT</name>
<keyword evidence="2" id="KW-0732">Signal</keyword>
<comment type="caution">
    <text evidence="4">The sequence shown here is derived from an EMBL/GenBank/DDBJ whole genome shotgun (WGS) entry which is preliminary data.</text>
</comment>
<dbReference type="InterPro" id="IPR025275">
    <property type="entry name" value="DUF4015"/>
</dbReference>